<evidence type="ECO:0000256" key="2">
    <source>
        <dbReference type="ARBA" id="ARBA00009347"/>
    </source>
</evidence>
<dbReference type="InterPro" id="IPR046373">
    <property type="entry name" value="Acyl-CoA_Oxase/DH_mid-dom_sf"/>
</dbReference>
<dbReference type="InterPro" id="IPR036250">
    <property type="entry name" value="AcylCo_DH-like_C"/>
</dbReference>
<dbReference type="Gene3D" id="2.40.110.10">
    <property type="entry name" value="Butyryl-CoA Dehydrogenase, subunit A, domain 2"/>
    <property type="match status" value="1"/>
</dbReference>
<evidence type="ECO:0000256" key="5">
    <source>
        <dbReference type="ARBA" id="ARBA00023002"/>
    </source>
</evidence>
<comment type="function">
    <text evidence="6">Catalyzes the dehydrogenation at the alpha-beta position of ACP-bound acyl chains. This results in the introduction of a double bond in the lipidic chain, which is further transferred to the epsilon-amino group of lysine residue in the mycobactin core by MbtK.</text>
</comment>
<comment type="cofactor">
    <cofactor evidence="9">
        <name>FAD</name>
        <dbReference type="ChEBI" id="CHEBI:57692"/>
    </cofactor>
</comment>
<dbReference type="Pfam" id="PF00441">
    <property type="entry name" value="Acyl-CoA_dh_1"/>
    <property type="match status" value="1"/>
</dbReference>
<evidence type="ECO:0000259" key="11">
    <source>
        <dbReference type="Pfam" id="PF02770"/>
    </source>
</evidence>
<accession>A0ABQ6A603</accession>
<evidence type="ECO:0000256" key="1">
    <source>
        <dbReference type="ARBA" id="ARBA00005102"/>
    </source>
</evidence>
<dbReference type="Proteomes" id="UP001156641">
    <property type="component" value="Unassembled WGS sequence"/>
</dbReference>
<proteinExistence type="inferred from homology"/>
<dbReference type="SUPFAM" id="SSF47203">
    <property type="entry name" value="Acyl-CoA dehydrogenase C-terminal domain-like"/>
    <property type="match status" value="1"/>
</dbReference>
<evidence type="ECO:0000256" key="3">
    <source>
        <dbReference type="ARBA" id="ARBA00022630"/>
    </source>
</evidence>
<evidence type="ECO:0000256" key="6">
    <source>
        <dbReference type="ARBA" id="ARBA00037085"/>
    </source>
</evidence>
<evidence type="ECO:0000256" key="8">
    <source>
        <dbReference type="ARBA" id="ARBA00042660"/>
    </source>
</evidence>
<protein>
    <recommendedName>
        <fullName evidence="7">Acyl-[acyl-carrier-protein] dehydrogenase MbtN</fullName>
    </recommendedName>
    <alternativeName>
        <fullName evidence="8">Mycobactin synthase protein N</fullName>
    </alternativeName>
</protein>
<dbReference type="InterPro" id="IPR050741">
    <property type="entry name" value="Acyl-CoA_dehydrogenase"/>
</dbReference>
<keyword evidence="4 9" id="KW-0274">FAD</keyword>
<dbReference type="SUPFAM" id="SSF56645">
    <property type="entry name" value="Acyl-CoA dehydrogenase NM domain-like"/>
    <property type="match status" value="1"/>
</dbReference>
<evidence type="ECO:0000256" key="4">
    <source>
        <dbReference type="ARBA" id="ARBA00022827"/>
    </source>
</evidence>
<evidence type="ECO:0000313" key="12">
    <source>
        <dbReference type="EMBL" id="GLR66733.1"/>
    </source>
</evidence>
<evidence type="ECO:0000256" key="9">
    <source>
        <dbReference type="RuleBase" id="RU362125"/>
    </source>
</evidence>
<sequence length="188" mass="20444">MITGSKAWITNANHLDVCLLAARIKDGEPNSRFGLFLVDAHTPGVSKGKPFETMLRGCSNLGELFFQDVRAGEDRLLGGPAASGISQAARTLSVTRTLYAARCVAACELALHKAIAYLGERQGFEKSLFDLPLVKVKLATVKMQIKVARAFAGKCLVAAREGIATPWGCRKCLWKRLCGRYNVRCADE</sequence>
<dbReference type="InterPro" id="IPR009100">
    <property type="entry name" value="AcylCoA_DH/oxidase_NM_dom_sf"/>
</dbReference>
<dbReference type="PANTHER" id="PTHR48083">
    <property type="entry name" value="MEDIUM-CHAIN SPECIFIC ACYL-COA DEHYDROGENASE, MITOCHONDRIAL-RELATED"/>
    <property type="match status" value="1"/>
</dbReference>
<dbReference type="InterPro" id="IPR009075">
    <property type="entry name" value="AcylCo_DH/oxidase_C"/>
</dbReference>
<dbReference type="Pfam" id="PF02770">
    <property type="entry name" value="Acyl-CoA_dh_M"/>
    <property type="match status" value="1"/>
</dbReference>
<gene>
    <name evidence="12" type="ORF">GCM10010909_14130</name>
</gene>
<dbReference type="InterPro" id="IPR006091">
    <property type="entry name" value="Acyl-CoA_Oxase/DH_mid-dom"/>
</dbReference>
<evidence type="ECO:0000313" key="13">
    <source>
        <dbReference type="Proteomes" id="UP001156641"/>
    </source>
</evidence>
<evidence type="ECO:0000256" key="7">
    <source>
        <dbReference type="ARBA" id="ARBA00040394"/>
    </source>
</evidence>
<organism evidence="12 13">
    <name type="scientific">Acidocella aquatica</name>
    <dbReference type="NCBI Taxonomy" id="1922313"/>
    <lineage>
        <taxon>Bacteria</taxon>
        <taxon>Pseudomonadati</taxon>
        <taxon>Pseudomonadota</taxon>
        <taxon>Alphaproteobacteria</taxon>
        <taxon>Acetobacterales</taxon>
        <taxon>Acidocellaceae</taxon>
        <taxon>Acidocella</taxon>
    </lineage>
</organism>
<comment type="pathway">
    <text evidence="1">Siderophore biosynthesis; mycobactin biosynthesis.</text>
</comment>
<evidence type="ECO:0000259" key="10">
    <source>
        <dbReference type="Pfam" id="PF00441"/>
    </source>
</evidence>
<dbReference type="PANTHER" id="PTHR48083:SF20">
    <property type="entry name" value="LONG-CHAIN SPECIFIC ACYL-COA DEHYDROGENASE, MITOCHONDRIAL"/>
    <property type="match status" value="1"/>
</dbReference>
<feature type="domain" description="Acyl-CoA oxidase/dehydrogenase middle" evidence="11">
    <location>
        <begin position="1"/>
        <end position="69"/>
    </location>
</feature>
<name>A0ABQ6A603_9PROT</name>
<keyword evidence="5 9" id="KW-0560">Oxidoreductase</keyword>
<dbReference type="EMBL" id="BSOS01000033">
    <property type="protein sequence ID" value="GLR66733.1"/>
    <property type="molecule type" value="Genomic_DNA"/>
</dbReference>
<comment type="similarity">
    <text evidence="2 9">Belongs to the acyl-CoA dehydrogenase family.</text>
</comment>
<feature type="domain" description="Acyl-CoA dehydrogenase/oxidase C-terminal" evidence="10">
    <location>
        <begin position="83"/>
        <end position="188"/>
    </location>
</feature>
<reference evidence="13" key="1">
    <citation type="journal article" date="2019" name="Int. J. Syst. Evol. Microbiol.">
        <title>The Global Catalogue of Microorganisms (GCM) 10K type strain sequencing project: providing services to taxonomists for standard genome sequencing and annotation.</title>
        <authorList>
            <consortium name="The Broad Institute Genomics Platform"/>
            <consortium name="The Broad Institute Genome Sequencing Center for Infectious Disease"/>
            <person name="Wu L."/>
            <person name="Ma J."/>
        </authorList>
    </citation>
    <scope>NUCLEOTIDE SEQUENCE [LARGE SCALE GENOMIC DNA]</scope>
    <source>
        <strain evidence="13">NBRC 112502</strain>
    </source>
</reference>
<comment type="caution">
    <text evidence="12">The sequence shown here is derived from an EMBL/GenBank/DDBJ whole genome shotgun (WGS) entry which is preliminary data.</text>
</comment>
<keyword evidence="3 9" id="KW-0285">Flavoprotein</keyword>
<keyword evidence="13" id="KW-1185">Reference proteome</keyword>
<dbReference type="Gene3D" id="1.20.140.10">
    <property type="entry name" value="Butyryl-CoA Dehydrogenase, subunit A, domain 3"/>
    <property type="match status" value="1"/>
</dbReference>